<name>A0A975IYK1_9BACT</name>
<protein>
    <submittedName>
        <fullName evidence="2">Uncharacterized protein</fullName>
    </submittedName>
</protein>
<dbReference type="Proteomes" id="UP000676169">
    <property type="component" value="Chromosome"/>
</dbReference>
<feature type="transmembrane region" description="Helical" evidence="1">
    <location>
        <begin position="53"/>
        <end position="75"/>
    </location>
</feature>
<dbReference type="EMBL" id="CP073100">
    <property type="protein sequence ID" value="QUE50476.1"/>
    <property type="molecule type" value="Genomic_DNA"/>
</dbReference>
<organism evidence="2 3">
    <name type="scientific">Luteolibacter ambystomatis</name>
    <dbReference type="NCBI Taxonomy" id="2824561"/>
    <lineage>
        <taxon>Bacteria</taxon>
        <taxon>Pseudomonadati</taxon>
        <taxon>Verrucomicrobiota</taxon>
        <taxon>Verrucomicrobiia</taxon>
        <taxon>Verrucomicrobiales</taxon>
        <taxon>Verrucomicrobiaceae</taxon>
        <taxon>Luteolibacter</taxon>
    </lineage>
</organism>
<evidence type="ECO:0000256" key="1">
    <source>
        <dbReference type="SAM" id="Phobius"/>
    </source>
</evidence>
<evidence type="ECO:0000313" key="3">
    <source>
        <dbReference type="Proteomes" id="UP000676169"/>
    </source>
</evidence>
<gene>
    <name evidence="2" type="ORF">KBB96_16620</name>
</gene>
<keyword evidence="1" id="KW-0812">Transmembrane</keyword>
<reference evidence="2" key="1">
    <citation type="submission" date="2021-04" db="EMBL/GenBank/DDBJ databases">
        <title>Luteolibacter sp. 32A isolated from the skin of an Anderson's salamander (Ambystoma andersonii).</title>
        <authorList>
            <person name="Spergser J."/>
            <person name="Busse H.-J."/>
        </authorList>
    </citation>
    <scope>NUCLEOTIDE SEQUENCE</scope>
    <source>
        <strain evidence="2">32A</strain>
    </source>
</reference>
<dbReference type="KEGG" id="lamb:KBB96_16620"/>
<keyword evidence="1" id="KW-0472">Membrane</keyword>
<evidence type="ECO:0000313" key="2">
    <source>
        <dbReference type="EMBL" id="QUE50476.1"/>
    </source>
</evidence>
<dbReference type="AlphaFoldDB" id="A0A975IYK1"/>
<keyword evidence="3" id="KW-1185">Reference proteome</keyword>
<accession>A0A975IYK1</accession>
<dbReference type="RefSeq" id="WP_211630616.1">
    <property type="nucleotide sequence ID" value="NZ_CP073100.1"/>
</dbReference>
<proteinExistence type="predicted"/>
<keyword evidence="1" id="KW-1133">Transmembrane helix</keyword>
<sequence length="89" mass="9322">MAALLAYGTGIGIGWWGNNQVAAANNAVGGAGAEKALEQLGATMGTLFTAYKISLVVLMLAGLAFLISLVFWLLAMQRRRKLANPNSLV</sequence>